<reference evidence="3" key="1">
    <citation type="journal article" date="2019" name="Int. J. Syst. Evol. Microbiol.">
        <title>The Global Catalogue of Microorganisms (GCM) 10K type strain sequencing project: providing services to taxonomists for standard genome sequencing and annotation.</title>
        <authorList>
            <consortium name="The Broad Institute Genomics Platform"/>
            <consortium name="The Broad Institute Genome Sequencing Center for Infectious Disease"/>
            <person name="Wu L."/>
            <person name="Ma J."/>
        </authorList>
    </citation>
    <scope>NUCLEOTIDE SEQUENCE [LARGE SCALE GENOMIC DNA]</scope>
    <source>
        <strain evidence="3">JCM 4505</strain>
    </source>
</reference>
<feature type="region of interest" description="Disordered" evidence="1">
    <location>
        <begin position="1"/>
        <end position="37"/>
    </location>
</feature>
<organism evidence="2 3">
    <name type="scientific">Streptomyces polychromogenes</name>
    <dbReference type="NCBI Taxonomy" id="67342"/>
    <lineage>
        <taxon>Bacteria</taxon>
        <taxon>Bacillati</taxon>
        <taxon>Actinomycetota</taxon>
        <taxon>Actinomycetes</taxon>
        <taxon>Kitasatosporales</taxon>
        <taxon>Streptomycetaceae</taxon>
        <taxon>Streptomyces</taxon>
    </lineage>
</organism>
<evidence type="ECO:0000313" key="3">
    <source>
        <dbReference type="Proteomes" id="UP001501867"/>
    </source>
</evidence>
<protein>
    <submittedName>
        <fullName evidence="2">Uncharacterized protein</fullName>
    </submittedName>
</protein>
<sequence length="235" mass="24448">MIGEPELEGEWAAREPAPAAARTEDAPAAPASGPAGSLRAAPWRWALGGAVVASMVWAGALVVRERHADAGPPVRHRHSEQLCTETPFKAVGTALGSLGVGMPSHGEGPAVDWSYCFAAGSTGEQAFTHEAQVLVELHKKADPATEFGARPEVDPFAASPAVAAEKVSGLGERAQFSGEVQAPRLQVLDGGTVVTYTVRWWTKGSPGAADEVDGDAVKAAMAEDARALLARLRKK</sequence>
<keyword evidence="3" id="KW-1185">Reference proteome</keyword>
<dbReference type="Proteomes" id="UP001501867">
    <property type="component" value="Unassembled WGS sequence"/>
</dbReference>
<evidence type="ECO:0000256" key="1">
    <source>
        <dbReference type="SAM" id="MobiDB-lite"/>
    </source>
</evidence>
<name>A0ABP3F624_9ACTN</name>
<evidence type="ECO:0000313" key="2">
    <source>
        <dbReference type="EMBL" id="GAA0306810.1"/>
    </source>
</evidence>
<accession>A0ABP3F624</accession>
<comment type="caution">
    <text evidence="2">The sequence shown here is derived from an EMBL/GenBank/DDBJ whole genome shotgun (WGS) entry which is preliminary data.</text>
</comment>
<gene>
    <name evidence="2" type="ORF">GCM10010302_51880</name>
</gene>
<dbReference type="EMBL" id="BAAABV010000023">
    <property type="protein sequence ID" value="GAA0306810.1"/>
    <property type="molecule type" value="Genomic_DNA"/>
</dbReference>
<dbReference type="RefSeq" id="WP_344164309.1">
    <property type="nucleotide sequence ID" value="NZ_BAAABV010000023.1"/>
</dbReference>
<feature type="compositionally biased region" description="Low complexity" evidence="1">
    <location>
        <begin position="14"/>
        <end position="37"/>
    </location>
</feature>
<proteinExistence type="predicted"/>